<evidence type="ECO:0000259" key="5">
    <source>
        <dbReference type="SMART" id="SM00822"/>
    </source>
</evidence>
<proteinExistence type="inferred from homology"/>
<protein>
    <submittedName>
        <fullName evidence="6">SDR family NAD(P)-dependent oxidoreductase</fullName>
    </submittedName>
</protein>
<dbReference type="KEGG" id="dsc:ABOD76_20835"/>
<reference evidence="6" key="1">
    <citation type="submission" date="2024-06" db="EMBL/GenBank/DDBJ databases">
        <title>Draft Genome Sequence of Deinococcus sonorensis Type Strain KR-87, a Biofilm Producing Representative of the Genus Deinococcus.</title>
        <authorList>
            <person name="Boren L.S."/>
            <person name="Grosso R.A."/>
            <person name="Hugenberg-Cox A.N."/>
            <person name="Hill J.T.E."/>
            <person name="Albert C.M."/>
            <person name="Tuohy J.M."/>
        </authorList>
    </citation>
    <scope>NUCLEOTIDE SEQUENCE</scope>
    <source>
        <strain evidence="6">KR-87</strain>
        <plasmid evidence="6">pDson02</plasmid>
    </source>
</reference>
<dbReference type="InterPro" id="IPR057326">
    <property type="entry name" value="KR_dom"/>
</dbReference>
<evidence type="ECO:0000256" key="4">
    <source>
        <dbReference type="SAM" id="MobiDB-lite"/>
    </source>
</evidence>
<keyword evidence="2" id="KW-0560">Oxidoreductase</keyword>
<dbReference type="PRINTS" id="PR00081">
    <property type="entry name" value="GDHRDH"/>
</dbReference>
<dbReference type="Pfam" id="PF00106">
    <property type="entry name" value="adh_short"/>
    <property type="match status" value="1"/>
</dbReference>
<sequence>MRLTRIFSTPLLFAAGAWLLRPLFAPAPLDLQGQVVLITGGSRGLGLLLAREFAAAGARLALLARDHTELAEARTLLAPTPVLLLPADVTDPQQAEEAVRATIQHYGQLDVLVNNAGIIQVGPAENLPLSAYHEAMDINYFGPLHMMRAARRELSRRRGRILNISSIGGQIPVPHLSSYVASKFAFGGLSESLHTEYARQGIHITTAYPGLMRTGSPRQAQVGGNHRLEYGWFSVLDNAPLISQDAQQAAQEMVAALRRGQPRVVAGLAARVATRAYTLAPVLITPLLTLTARLLPRSARTQALKSGDQSESAITRRLGAKQKAEAALNQRR</sequence>
<name>A0AAU7UH77_9DEIO</name>
<comment type="similarity">
    <text evidence="1 3">Belongs to the short-chain dehydrogenases/reductases (SDR) family.</text>
</comment>
<dbReference type="RefSeq" id="WP_350245647.1">
    <property type="nucleotide sequence ID" value="NZ_CP158300.1"/>
</dbReference>
<dbReference type="GO" id="GO:0016491">
    <property type="term" value="F:oxidoreductase activity"/>
    <property type="evidence" value="ECO:0007669"/>
    <property type="project" value="UniProtKB-KW"/>
</dbReference>
<dbReference type="SMART" id="SM00822">
    <property type="entry name" value="PKS_KR"/>
    <property type="match status" value="1"/>
</dbReference>
<dbReference type="EMBL" id="CP158300">
    <property type="protein sequence ID" value="XBV87498.1"/>
    <property type="molecule type" value="Genomic_DNA"/>
</dbReference>
<evidence type="ECO:0000256" key="1">
    <source>
        <dbReference type="ARBA" id="ARBA00006484"/>
    </source>
</evidence>
<keyword evidence="6" id="KW-0614">Plasmid</keyword>
<feature type="compositionally biased region" description="Polar residues" evidence="4">
    <location>
        <begin position="303"/>
        <end position="313"/>
    </location>
</feature>
<dbReference type="Gene3D" id="3.40.50.720">
    <property type="entry name" value="NAD(P)-binding Rossmann-like Domain"/>
    <property type="match status" value="1"/>
</dbReference>
<dbReference type="InterPro" id="IPR036291">
    <property type="entry name" value="NAD(P)-bd_dom_sf"/>
</dbReference>
<dbReference type="PRINTS" id="PR00080">
    <property type="entry name" value="SDRFAMILY"/>
</dbReference>
<dbReference type="SUPFAM" id="SSF51735">
    <property type="entry name" value="NAD(P)-binding Rossmann-fold domains"/>
    <property type="match status" value="1"/>
</dbReference>
<accession>A0AAU7UH77</accession>
<dbReference type="InterPro" id="IPR002347">
    <property type="entry name" value="SDR_fam"/>
</dbReference>
<dbReference type="GO" id="GO:0016020">
    <property type="term" value="C:membrane"/>
    <property type="evidence" value="ECO:0007669"/>
    <property type="project" value="TreeGrafter"/>
</dbReference>
<dbReference type="PANTHER" id="PTHR44196">
    <property type="entry name" value="DEHYDROGENASE/REDUCTASE SDR FAMILY MEMBER 7B"/>
    <property type="match status" value="1"/>
</dbReference>
<gene>
    <name evidence="6" type="ORF">ABOD76_20835</name>
</gene>
<feature type="domain" description="Ketoreductase" evidence="5">
    <location>
        <begin position="34"/>
        <end position="192"/>
    </location>
</feature>
<evidence type="ECO:0000313" key="6">
    <source>
        <dbReference type="EMBL" id="XBV87498.1"/>
    </source>
</evidence>
<geneLocation type="plasmid" evidence="6">
    <name>pDson02</name>
</geneLocation>
<dbReference type="AlphaFoldDB" id="A0AAU7UH77"/>
<feature type="region of interest" description="Disordered" evidence="4">
    <location>
        <begin position="301"/>
        <end position="332"/>
    </location>
</feature>
<dbReference type="PANTHER" id="PTHR44196:SF1">
    <property type="entry name" value="DEHYDROGENASE_REDUCTASE SDR FAMILY MEMBER 7B"/>
    <property type="match status" value="1"/>
</dbReference>
<evidence type="ECO:0000256" key="2">
    <source>
        <dbReference type="ARBA" id="ARBA00023002"/>
    </source>
</evidence>
<organism evidence="6">
    <name type="scientific">Deinococcus sonorensis KR-87</name>
    <dbReference type="NCBI Taxonomy" id="694439"/>
    <lineage>
        <taxon>Bacteria</taxon>
        <taxon>Thermotogati</taxon>
        <taxon>Deinococcota</taxon>
        <taxon>Deinococci</taxon>
        <taxon>Deinococcales</taxon>
        <taxon>Deinococcaceae</taxon>
        <taxon>Deinococcus</taxon>
    </lineage>
</organism>
<evidence type="ECO:0000256" key="3">
    <source>
        <dbReference type="RuleBase" id="RU000363"/>
    </source>
</evidence>